<gene>
    <name evidence="2" type="ORF">EZS28_006101</name>
</gene>
<keyword evidence="1" id="KW-0175">Coiled coil</keyword>
<evidence type="ECO:0000313" key="2">
    <source>
        <dbReference type="EMBL" id="KAA6398369.1"/>
    </source>
</evidence>
<comment type="caution">
    <text evidence="2">The sequence shown here is derived from an EMBL/GenBank/DDBJ whole genome shotgun (WGS) entry which is preliminary data.</text>
</comment>
<proteinExistence type="predicted"/>
<evidence type="ECO:0000256" key="1">
    <source>
        <dbReference type="SAM" id="Coils"/>
    </source>
</evidence>
<dbReference type="OrthoDB" id="6435999at2759"/>
<protein>
    <submittedName>
        <fullName evidence="2">Uncharacterized protein</fullName>
    </submittedName>
</protein>
<dbReference type="Proteomes" id="UP000324800">
    <property type="component" value="Unassembled WGS sequence"/>
</dbReference>
<name>A0A5J4WVX3_9EUKA</name>
<sequence>MADYCELLERLKFPQIHEIRNIEPWNLPPSSNLRIAVIKFLLDLVVPQWETMRIMGSRETVEKRMAYVSSLLGLCQPDDVSVIRGLSSIDEQETFFRLLIDLALTYELVPDNQELERISNRDSAFLQRIILEHSYRTDENSKHITEEQYDKLNRSIFRTQLSVFPPDIQLLLNPLLQPPNENELQQQIIQLDEQIENVRNEYNQLYENKDFEQIANILPPVSNSNDYSQIDQQQINRKHYSIPPLIDIEQLSMELNNDQYQLSELSITPNYKENEEIEDNKQRRIASILNSLNASLSELRSESVGMQEFIQTELFPYIRIEHETSPIGEKAQQALQHFRIVEHILDVMKSLKANTEKIRADAQNILDIPLEKIGVEAACELDEAKRSLINVFRDQNQIKIPQ</sequence>
<feature type="coiled-coil region" evidence="1">
    <location>
        <begin position="181"/>
        <end position="215"/>
    </location>
</feature>
<dbReference type="EMBL" id="SNRW01000971">
    <property type="protein sequence ID" value="KAA6398369.1"/>
    <property type="molecule type" value="Genomic_DNA"/>
</dbReference>
<organism evidence="2 3">
    <name type="scientific">Streblomastix strix</name>
    <dbReference type="NCBI Taxonomy" id="222440"/>
    <lineage>
        <taxon>Eukaryota</taxon>
        <taxon>Metamonada</taxon>
        <taxon>Preaxostyla</taxon>
        <taxon>Oxymonadida</taxon>
        <taxon>Streblomastigidae</taxon>
        <taxon>Streblomastix</taxon>
    </lineage>
</organism>
<accession>A0A5J4WVX3</accession>
<dbReference type="AlphaFoldDB" id="A0A5J4WVX3"/>
<evidence type="ECO:0000313" key="3">
    <source>
        <dbReference type="Proteomes" id="UP000324800"/>
    </source>
</evidence>
<reference evidence="2 3" key="1">
    <citation type="submission" date="2019-03" db="EMBL/GenBank/DDBJ databases">
        <title>Single cell metagenomics reveals metabolic interactions within the superorganism composed of flagellate Streblomastix strix and complex community of Bacteroidetes bacteria on its surface.</title>
        <authorList>
            <person name="Treitli S.C."/>
            <person name="Kolisko M."/>
            <person name="Husnik F."/>
            <person name="Keeling P."/>
            <person name="Hampl V."/>
        </authorList>
    </citation>
    <scope>NUCLEOTIDE SEQUENCE [LARGE SCALE GENOMIC DNA]</scope>
    <source>
        <strain evidence="2">ST1C</strain>
    </source>
</reference>